<dbReference type="SUPFAM" id="SSF51735">
    <property type="entry name" value="NAD(P)-binding Rossmann-fold domains"/>
    <property type="match status" value="1"/>
</dbReference>
<dbReference type="GO" id="GO:0016651">
    <property type="term" value="F:oxidoreductase activity, acting on NAD(P)H"/>
    <property type="evidence" value="ECO:0007669"/>
    <property type="project" value="InterPro"/>
</dbReference>
<dbReference type="Gene3D" id="3.90.180.10">
    <property type="entry name" value="Medium-chain alcohol dehydrogenases, catalytic domain"/>
    <property type="match status" value="1"/>
</dbReference>
<evidence type="ECO:0000256" key="2">
    <source>
        <dbReference type="ARBA" id="ARBA00023002"/>
    </source>
</evidence>
<dbReference type="PANTHER" id="PTHR45348">
    <property type="entry name" value="HYPOTHETICAL OXIDOREDUCTASE (EUROFUNG)"/>
    <property type="match status" value="1"/>
</dbReference>
<accession>A0AAD9SNI7</accession>
<keyword evidence="2" id="KW-0560">Oxidoreductase</keyword>
<dbReference type="Gene3D" id="3.40.50.720">
    <property type="entry name" value="NAD(P)-binding Rossmann-like Domain"/>
    <property type="match status" value="1"/>
</dbReference>
<dbReference type="EMBL" id="JAUJFL010000002">
    <property type="protein sequence ID" value="KAK2611686.1"/>
    <property type="molecule type" value="Genomic_DNA"/>
</dbReference>
<dbReference type="AlphaFoldDB" id="A0AAD9SNI7"/>
<dbReference type="Pfam" id="PF08240">
    <property type="entry name" value="ADH_N"/>
    <property type="match status" value="1"/>
</dbReference>
<dbReference type="InterPro" id="IPR047122">
    <property type="entry name" value="Trans-enoyl_RdTase-like"/>
</dbReference>
<evidence type="ECO:0000313" key="4">
    <source>
        <dbReference type="EMBL" id="KAK2611686.1"/>
    </source>
</evidence>
<evidence type="ECO:0000256" key="1">
    <source>
        <dbReference type="ARBA" id="ARBA00008072"/>
    </source>
</evidence>
<comment type="caution">
    <text evidence="4">The sequence shown here is derived from an EMBL/GenBank/DDBJ whole genome shotgun (WGS) entry which is preliminary data.</text>
</comment>
<dbReference type="InterPro" id="IPR013149">
    <property type="entry name" value="ADH-like_C"/>
</dbReference>
<dbReference type="SMART" id="SM00829">
    <property type="entry name" value="PKS_ER"/>
    <property type="match status" value="1"/>
</dbReference>
<feature type="domain" description="Enoyl reductase (ER)" evidence="3">
    <location>
        <begin position="25"/>
        <end position="361"/>
    </location>
</feature>
<evidence type="ECO:0000313" key="5">
    <source>
        <dbReference type="Proteomes" id="UP001265746"/>
    </source>
</evidence>
<dbReference type="Proteomes" id="UP001265746">
    <property type="component" value="Unassembled WGS sequence"/>
</dbReference>
<dbReference type="InterPro" id="IPR013154">
    <property type="entry name" value="ADH-like_N"/>
</dbReference>
<evidence type="ECO:0000259" key="3">
    <source>
        <dbReference type="SMART" id="SM00829"/>
    </source>
</evidence>
<gene>
    <name evidence="4" type="ORF">N8I77_005014</name>
</gene>
<comment type="similarity">
    <text evidence="1">Belongs to the zinc-containing alcohol dehydrogenase family.</text>
</comment>
<organism evidence="4 5">
    <name type="scientific">Phomopsis amygdali</name>
    <name type="common">Fusicoccum amygdali</name>
    <dbReference type="NCBI Taxonomy" id="1214568"/>
    <lineage>
        <taxon>Eukaryota</taxon>
        <taxon>Fungi</taxon>
        <taxon>Dikarya</taxon>
        <taxon>Ascomycota</taxon>
        <taxon>Pezizomycotina</taxon>
        <taxon>Sordariomycetes</taxon>
        <taxon>Sordariomycetidae</taxon>
        <taxon>Diaporthales</taxon>
        <taxon>Diaporthaceae</taxon>
        <taxon>Diaporthe</taxon>
    </lineage>
</organism>
<protein>
    <recommendedName>
        <fullName evidence="3">Enoyl reductase (ER) domain-containing protein</fullName>
    </recommendedName>
</protein>
<dbReference type="InterPro" id="IPR036291">
    <property type="entry name" value="NAD(P)-bd_dom_sf"/>
</dbReference>
<dbReference type="InterPro" id="IPR020843">
    <property type="entry name" value="ER"/>
</dbReference>
<dbReference type="SUPFAM" id="SSF50129">
    <property type="entry name" value="GroES-like"/>
    <property type="match status" value="1"/>
</dbReference>
<dbReference type="CDD" id="cd08249">
    <property type="entry name" value="enoyl_reductase_like"/>
    <property type="match status" value="1"/>
</dbReference>
<proteinExistence type="inferred from homology"/>
<sequence length="364" mass="38508">MAVQDGVPAPVPRIPRIHRALVATGPGALALKPVPVPAIEPDEVLIRVGAVALNPSDHKLLDQSTTVGAVSGADLAGTVVRLGDRVTKLKIGDRVIGFTFGANPGNPGNGAFSQYVASLAGICVPIPDDMDFVTAASLPMGIFTVGFVFRSLGLEFSLDGEGRAKGRGEYVLVQGGATATGTVALQMLKMAGYTPIATCSPASFDLARDRGAVAVFDYNSATVRDDIRDFTRGTLALALDCISTPDTMALCYGAIGDAGGRYAALEQYPRNLTIRRRDVQHDWILGWTILGKEVMLAGAYHRDATPEDRTYGEAWADKMMELLASGKPRTHPLKVCKGGLAAIPSGLDSMRKGLVKGKKLVYWV</sequence>
<reference evidence="4" key="1">
    <citation type="submission" date="2023-06" db="EMBL/GenBank/DDBJ databases">
        <authorList>
            <person name="Noh H."/>
        </authorList>
    </citation>
    <scope>NUCLEOTIDE SEQUENCE</scope>
    <source>
        <strain evidence="4">DUCC20226</strain>
    </source>
</reference>
<dbReference type="Pfam" id="PF00107">
    <property type="entry name" value="ADH_zinc_N"/>
    <property type="match status" value="1"/>
</dbReference>
<dbReference type="InterPro" id="IPR011032">
    <property type="entry name" value="GroES-like_sf"/>
</dbReference>
<keyword evidence="5" id="KW-1185">Reference proteome</keyword>
<dbReference type="PANTHER" id="PTHR45348:SF2">
    <property type="entry name" value="ZINC-TYPE ALCOHOL DEHYDROGENASE-LIKE PROTEIN C2E1P3.01"/>
    <property type="match status" value="1"/>
</dbReference>
<name>A0AAD9SNI7_PHOAM</name>